<feature type="domain" description="Sin" evidence="1">
    <location>
        <begin position="7"/>
        <end position="45"/>
    </location>
</feature>
<protein>
    <recommendedName>
        <fullName evidence="1">Sin domain-containing protein</fullName>
    </recommendedName>
</protein>
<accession>A0A220U4X1</accession>
<dbReference type="SUPFAM" id="SSF47406">
    <property type="entry name" value="SinR repressor dimerisation domain-like"/>
    <property type="match status" value="1"/>
</dbReference>
<gene>
    <name evidence="2" type="ORF">CFK37_11770</name>
</gene>
<dbReference type="InterPro" id="IPR010981">
    <property type="entry name" value="SinR/SinI_dimer_dom"/>
</dbReference>
<dbReference type="KEGG" id="vil:CFK37_11770"/>
<dbReference type="PROSITE" id="PS51500">
    <property type="entry name" value="SIN"/>
    <property type="match status" value="1"/>
</dbReference>
<dbReference type="InterPro" id="IPR036281">
    <property type="entry name" value="SinR/SinI_dimer_dom_sf"/>
</dbReference>
<keyword evidence="3" id="KW-1185">Reference proteome</keyword>
<name>A0A220U4X1_9BACI</name>
<dbReference type="GO" id="GO:0006355">
    <property type="term" value="P:regulation of DNA-templated transcription"/>
    <property type="evidence" value="ECO:0007669"/>
    <property type="project" value="InterPro"/>
</dbReference>
<dbReference type="Proteomes" id="UP000198312">
    <property type="component" value="Chromosome"/>
</dbReference>
<reference evidence="2 3" key="1">
    <citation type="submission" date="2017-07" db="EMBL/GenBank/DDBJ databases">
        <title>Virgibacillus sp. LM2416.</title>
        <authorList>
            <person name="Tak E.J."/>
            <person name="Bae J.-W."/>
        </authorList>
    </citation>
    <scope>NUCLEOTIDE SEQUENCE [LARGE SCALE GENOMIC DNA]</scope>
    <source>
        <strain evidence="2 3">LM2416</strain>
    </source>
</reference>
<sequence length="65" mass="7496">MIIVGYSMKEPLENSLDGEWIDLILIAKEIGLTSVEVRAFINKPSGLMDWKRFVQFVQTHKKLDC</sequence>
<dbReference type="GO" id="GO:0046983">
    <property type="term" value="F:protein dimerization activity"/>
    <property type="evidence" value="ECO:0007669"/>
    <property type="project" value="InterPro"/>
</dbReference>
<dbReference type="AlphaFoldDB" id="A0A220U4X1"/>
<dbReference type="Pfam" id="PF08671">
    <property type="entry name" value="SinI"/>
    <property type="match status" value="1"/>
</dbReference>
<dbReference type="EMBL" id="CP022315">
    <property type="protein sequence ID" value="ASK62773.1"/>
    <property type="molecule type" value="Genomic_DNA"/>
</dbReference>
<evidence type="ECO:0000313" key="3">
    <source>
        <dbReference type="Proteomes" id="UP000198312"/>
    </source>
</evidence>
<evidence type="ECO:0000259" key="1">
    <source>
        <dbReference type="PROSITE" id="PS51500"/>
    </source>
</evidence>
<organism evidence="2 3">
    <name type="scientific">Virgibacillus phasianinus</name>
    <dbReference type="NCBI Taxonomy" id="2017483"/>
    <lineage>
        <taxon>Bacteria</taxon>
        <taxon>Bacillati</taxon>
        <taxon>Bacillota</taxon>
        <taxon>Bacilli</taxon>
        <taxon>Bacillales</taxon>
        <taxon>Bacillaceae</taxon>
        <taxon>Virgibacillus</taxon>
    </lineage>
</organism>
<evidence type="ECO:0000313" key="2">
    <source>
        <dbReference type="EMBL" id="ASK62773.1"/>
    </source>
</evidence>
<proteinExistence type="predicted"/>